<accession>U1GIG9</accession>
<dbReference type="EMBL" id="KE721157">
    <property type="protein sequence ID" value="ERF71928.1"/>
    <property type="molecule type" value="Genomic_DNA"/>
</dbReference>
<evidence type="ECO:0000256" key="6">
    <source>
        <dbReference type="ARBA" id="ARBA00023136"/>
    </source>
</evidence>
<sequence length="257" mass="28589">MLPTFSMRRFGPKHWPARGPDPRLDVVVVPDPGRHQLVLHDRSEDNDAGTAQLEVLLLQDLPEANIMSFLEISEASHETLFTTWGLQYRARALLTSLLEKRNTTANPVIFAGFGIGCLVIMQALMIAQNERLYSSIRRNTSHLVFTGIPPNATGPKSWEIQIVEMMGTSDGGSTSGLSEALGRFSKTLMETCEGFSSLADRYQLVSFVKEEKTSQRGMRVCYSFPLSYPQHFANIMLAERPVMGTPLAISIVEPSDR</sequence>
<keyword evidence="7" id="KW-1133">Transmembrane helix</keyword>
<dbReference type="PANTHER" id="PTHR48182:SF2">
    <property type="entry name" value="PROTEIN SERAC1"/>
    <property type="match status" value="1"/>
</dbReference>
<keyword evidence="5" id="KW-0496">Mitochondrion</keyword>
<evidence type="ECO:0000313" key="9">
    <source>
        <dbReference type="Proteomes" id="UP000019373"/>
    </source>
</evidence>
<proteinExistence type="predicted"/>
<gene>
    <name evidence="8" type="ORF">EPUS_06487</name>
</gene>
<evidence type="ECO:0000313" key="8">
    <source>
        <dbReference type="EMBL" id="ERF71928.1"/>
    </source>
</evidence>
<dbReference type="InterPro" id="IPR052374">
    <property type="entry name" value="SERAC1"/>
</dbReference>
<dbReference type="GO" id="GO:0016020">
    <property type="term" value="C:membrane"/>
    <property type="evidence" value="ECO:0007669"/>
    <property type="project" value="UniProtKB-SubCell"/>
</dbReference>
<reference evidence="9" key="1">
    <citation type="journal article" date="2014" name="BMC Genomics">
        <title>Genome characteristics reveal the impact of lichenization on lichen-forming fungus Endocarpon pusillum Hedwig (Verrucariales, Ascomycota).</title>
        <authorList>
            <person name="Wang Y.-Y."/>
            <person name="Liu B."/>
            <person name="Zhang X.-Y."/>
            <person name="Zhou Q.-M."/>
            <person name="Zhang T."/>
            <person name="Li H."/>
            <person name="Yu Y.-F."/>
            <person name="Zhang X.-L."/>
            <person name="Hao X.-Y."/>
            <person name="Wang M."/>
            <person name="Wang L."/>
            <person name="Wei J.-C."/>
        </authorList>
    </citation>
    <scope>NUCLEOTIDE SEQUENCE [LARGE SCALE GENOMIC DNA]</scope>
    <source>
        <strain evidence="9">Z07020 / HMAS-L-300199</strain>
    </source>
</reference>
<dbReference type="AlphaFoldDB" id="U1GIG9"/>
<evidence type="ECO:0000256" key="2">
    <source>
        <dbReference type="ARBA" id="ARBA00004240"/>
    </source>
</evidence>
<evidence type="ECO:0000256" key="7">
    <source>
        <dbReference type="SAM" id="Phobius"/>
    </source>
</evidence>
<protein>
    <submittedName>
        <fullName evidence="8">Uncharacterized protein</fullName>
    </submittedName>
</protein>
<dbReference type="GeneID" id="19241427"/>
<evidence type="ECO:0000256" key="3">
    <source>
        <dbReference type="ARBA" id="ARBA00004370"/>
    </source>
</evidence>
<name>U1GIG9_ENDPU</name>
<keyword evidence="6 7" id="KW-0472">Membrane</keyword>
<evidence type="ECO:0000256" key="4">
    <source>
        <dbReference type="ARBA" id="ARBA00022824"/>
    </source>
</evidence>
<dbReference type="RefSeq" id="XP_007802382.1">
    <property type="nucleotide sequence ID" value="XM_007804191.1"/>
</dbReference>
<comment type="subcellular location">
    <subcellularLocation>
        <location evidence="2">Endoplasmic reticulum</location>
    </subcellularLocation>
    <subcellularLocation>
        <location evidence="3">Membrane</location>
    </subcellularLocation>
    <subcellularLocation>
        <location evidence="1">Mitochondrion</location>
    </subcellularLocation>
</comment>
<dbReference type="PANTHER" id="PTHR48182">
    <property type="entry name" value="PROTEIN SERAC1"/>
    <property type="match status" value="1"/>
</dbReference>
<evidence type="ECO:0000256" key="5">
    <source>
        <dbReference type="ARBA" id="ARBA00023128"/>
    </source>
</evidence>
<keyword evidence="9" id="KW-1185">Reference proteome</keyword>
<dbReference type="GO" id="GO:0005783">
    <property type="term" value="C:endoplasmic reticulum"/>
    <property type="evidence" value="ECO:0007669"/>
    <property type="project" value="UniProtKB-SubCell"/>
</dbReference>
<dbReference type="GO" id="GO:0005739">
    <property type="term" value="C:mitochondrion"/>
    <property type="evidence" value="ECO:0007669"/>
    <property type="project" value="UniProtKB-SubCell"/>
</dbReference>
<evidence type="ECO:0000256" key="1">
    <source>
        <dbReference type="ARBA" id="ARBA00004173"/>
    </source>
</evidence>
<keyword evidence="7" id="KW-0812">Transmembrane</keyword>
<keyword evidence="4" id="KW-0256">Endoplasmic reticulum</keyword>
<feature type="transmembrane region" description="Helical" evidence="7">
    <location>
        <begin position="108"/>
        <end position="127"/>
    </location>
</feature>
<organism evidence="8 9">
    <name type="scientific">Endocarpon pusillum (strain Z07020 / HMAS-L-300199)</name>
    <name type="common">Lichen-forming fungus</name>
    <dbReference type="NCBI Taxonomy" id="1263415"/>
    <lineage>
        <taxon>Eukaryota</taxon>
        <taxon>Fungi</taxon>
        <taxon>Dikarya</taxon>
        <taxon>Ascomycota</taxon>
        <taxon>Pezizomycotina</taxon>
        <taxon>Eurotiomycetes</taxon>
        <taxon>Chaetothyriomycetidae</taxon>
        <taxon>Verrucariales</taxon>
        <taxon>Verrucariaceae</taxon>
        <taxon>Endocarpon</taxon>
    </lineage>
</organism>
<dbReference type="HOGENOM" id="CLU_1081947_0_0_1"/>
<dbReference type="Proteomes" id="UP000019373">
    <property type="component" value="Unassembled WGS sequence"/>
</dbReference>